<dbReference type="Gene3D" id="1.10.1420.10">
    <property type="match status" value="1"/>
</dbReference>
<evidence type="ECO:0000313" key="6">
    <source>
        <dbReference type="EMBL" id="QHS94257.1"/>
    </source>
</evidence>
<keyword evidence="3" id="KW-0238">DNA-binding</keyword>
<evidence type="ECO:0000256" key="3">
    <source>
        <dbReference type="ARBA" id="ARBA00023125"/>
    </source>
</evidence>
<dbReference type="Pfam" id="PF00488">
    <property type="entry name" value="MutS_V"/>
    <property type="match status" value="1"/>
</dbReference>
<dbReference type="Gene3D" id="3.40.50.300">
    <property type="entry name" value="P-loop containing nucleotide triphosphate hydrolases"/>
    <property type="match status" value="1"/>
</dbReference>
<keyword evidence="4" id="KW-0472">Membrane</keyword>
<dbReference type="InterPro" id="IPR036187">
    <property type="entry name" value="DNA_mismatch_repair_MutS_sf"/>
</dbReference>
<dbReference type="PIRSF" id="PIRSF037677">
    <property type="entry name" value="DNA_mis_repair_Msh6"/>
    <property type="match status" value="1"/>
</dbReference>
<feature type="domain" description="DNA mismatch repair proteins mutS family" evidence="5">
    <location>
        <begin position="405"/>
        <end position="595"/>
    </location>
</feature>
<dbReference type="InterPro" id="IPR027417">
    <property type="entry name" value="P-loop_NTPase"/>
</dbReference>
<dbReference type="PANTHER" id="PTHR11361">
    <property type="entry name" value="DNA MISMATCH REPAIR PROTEIN MUTS FAMILY MEMBER"/>
    <property type="match status" value="1"/>
</dbReference>
<evidence type="ECO:0000256" key="4">
    <source>
        <dbReference type="SAM" id="Phobius"/>
    </source>
</evidence>
<reference evidence="6" key="1">
    <citation type="journal article" date="2020" name="Nature">
        <title>Giant virus diversity and host interactions through global metagenomics.</title>
        <authorList>
            <person name="Schulz F."/>
            <person name="Roux S."/>
            <person name="Paez-Espino D."/>
            <person name="Jungbluth S."/>
            <person name="Walsh D.A."/>
            <person name="Denef V.J."/>
            <person name="McMahon K.D."/>
            <person name="Konstantinidis K.T."/>
            <person name="Eloe-Fadrosh E.A."/>
            <person name="Kyrpides N.C."/>
            <person name="Woyke T."/>
        </authorList>
    </citation>
    <scope>NUCLEOTIDE SEQUENCE</scope>
    <source>
        <strain evidence="6">GVMAG-M-3300018416-26</strain>
    </source>
</reference>
<keyword evidence="4" id="KW-1133">Transmembrane helix</keyword>
<dbReference type="SUPFAM" id="SSF48334">
    <property type="entry name" value="DNA repair protein MutS, domain III"/>
    <property type="match status" value="1"/>
</dbReference>
<keyword evidence="1" id="KW-0547">Nucleotide-binding</keyword>
<evidence type="ECO:0000256" key="1">
    <source>
        <dbReference type="ARBA" id="ARBA00022741"/>
    </source>
</evidence>
<protein>
    <recommendedName>
        <fullName evidence="5">DNA mismatch repair proteins mutS family domain-containing protein</fullName>
    </recommendedName>
</protein>
<dbReference type="InterPro" id="IPR045076">
    <property type="entry name" value="MutS"/>
</dbReference>
<dbReference type="AlphaFoldDB" id="A0A6C0BPA0"/>
<proteinExistence type="predicted"/>
<dbReference type="InterPro" id="IPR017261">
    <property type="entry name" value="DNA_mismatch_repair_MutS/MSH"/>
</dbReference>
<dbReference type="SMART" id="SM00534">
    <property type="entry name" value="MUTSac"/>
    <property type="match status" value="1"/>
</dbReference>
<dbReference type="GO" id="GO:0140664">
    <property type="term" value="F:ATP-dependent DNA damage sensor activity"/>
    <property type="evidence" value="ECO:0007669"/>
    <property type="project" value="InterPro"/>
</dbReference>
<evidence type="ECO:0000256" key="2">
    <source>
        <dbReference type="ARBA" id="ARBA00022840"/>
    </source>
</evidence>
<name>A0A6C0BPA0_9ZZZZ</name>
<dbReference type="GO" id="GO:0005524">
    <property type="term" value="F:ATP binding"/>
    <property type="evidence" value="ECO:0007669"/>
    <property type="project" value="UniProtKB-KW"/>
</dbReference>
<dbReference type="GO" id="GO:0006298">
    <property type="term" value="P:mismatch repair"/>
    <property type="evidence" value="ECO:0007669"/>
    <property type="project" value="InterPro"/>
</dbReference>
<dbReference type="EMBL" id="MN739218">
    <property type="protein sequence ID" value="QHS94257.1"/>
    <property type="molecule type" value="Genomic_DNA"/>
</dbReference>
<sequence>MNWNILNTTDFPLENFQEPNELSKKTYNINIRQSDIILGNDVMNDLEVFHPYDNANFRSTVYYIFQEKCSTIGSKTFLEELLKNPLCNVSNLNKRKECLNTLSNIDPNTYTNLLSQLKKTETDFLWFFSQNEKTVDELINTIYFSFWILNKLNNDPVTMTSYNFYKIMISPVLGILSPVIYFIIPFIILKYKFGHLFKMSFFTYVKMLYKSMTMSSNVLNLLNSGNTMLSRLQIVTYILSFLFYFQGIINTVNVSQTAYKIVEFISNKVNNAFTYLKSCIQLNDNIWKNIILPFEDSFVSTKIPFDDESTIQMLRDYKPFSSFTIFSHFGDQLVKYKNFNQFDFLNIVNKSYIIDALISIITVKNEHELSFTKYNTSLSDTFVNSKKAWHLCVNKDVSVKNDFNFKNALITGPNAGGKSTLIKTLCLNVLLAQTITLTASEYTEMTPFFFINTQINIPDSKGVESLFEAEMNRCLYILSVIKKHPEAKSLIVMDEIFNSTNVIEAIAGAYSILQKISEFKNVMTVITTHFIYLTKLKKETSFVCYKMNVNIKKDHSIHFPYILSKGISKQYVALELLKGRGFDESILNNAMTIKNKLAK</sequence>
<dbReference type="InterPro" id="IPR000432">
    <property type="entry name" value="DNA_mismatch_repair_MutS_C"/>
</dbReference>
<dbReference type="SUPFAM" id="SSF52540">
    <property type="entry name" value="P-loop containing nucleoside triphosphate hydrolases"/>
    <property type="match status" value="1"/>
</dbReference>
<dbReference type="GO" id="GO:0030983">
    <property type="term" value="F:mismatched DNA binding"/>
    <property type="evidence" value="ECO:0007669"/>
    <property type="project" value="InterPro"/>
</dbReference>
<feature type="transmembrane region" description="Helical" evidence="4">
    <location>
        <begin position="167"/>
        <end position="189"/>
    </location>
</feature>
<organism evidence="6">
    <name type="scientific">viral metagenome</name>
    <dbReference type="NCBI Taxonomy" id="1070528"/>
    <lineage>
        <taxon>unclassified sequences</taxon>
        <taxon>metagenomes</taxon>
        <taxon>organismal metagenomes</taxon>
    </lineage>
</organism>
<keyword evidence="2" id="KW-0067">ATP-binding</keyword>
<keyword evidence="4" id="KW-0812">Transmembrane</keyword>
<feature type="transmembrane region" description="Helical" evidence="4">
    <location>
        <begin position="234"/>
        <end position="252"/>
    </location>
</feature>
<evidence type="ECO:0000259" key="5">
    <source>
        <dbReference type="SMART" id="SM00534"/>
    </source>
</evidence>
<accession>A0A6C0BPA0</accession>
<dbReference type="PANTHER" id="PTHR11361:SF34">
    <property type="entry name" value="DNA MISMATCH REPAIR PROTEIN MSH1, MITOCHONDRIAL"/>
    <property type="match status" value="1"/>
</dbReference>